<dbReference type="EMBL" id="AJWK01006389">
    <property type="status" value="NOT_ANNOTATED_CDS"/>
    <property type="molecule type" value="Genomic_DNA"/>
</dbReference>
<dbReference type="AlphaFoldDB" id="A0A1B0FUX8"/>
<dbReference type="VEuPathDB" id="VectorBase:LLONM1_001122"/>
<keyword evidence="1" id="KW-0812">Transmembrane</keyword>
<protein>
    <recommendedName>
        <fullName evidence="2">O-acyltransferase WSD1 C-terminal domain-containing protein</fullName>
    </recommendedName>
</protein>
<dbReference type="GO" id="GO:0008374">
    <property type="term" value="F:O-acyltransferase activity"/>
    <property type="evidence" value="ECO:0007669"/>
    <property type="project" value="InterPro"/>
</dbReference>
<evidence type="ECO:0000313" key="4">
    <source>
        <dbReference type="Proteomes" id="UP000092461"/>
    </source>
</evidence>
<dbReference type="VEuPathDB" id="VectorBase:LLOJ001908"/>
<dbReference type="EnsemblMetazoa" id="LLOJ001908-RA">
    <property type="protein sequence ID" value="LLOJ001908-PA"/>
    <property type="gene ID" value="LLOJ001908"/>
</dbReference>
<reference evidence="3" key="1">
    <citation type="submission" date="2020-05" db="UniProtKB">
        <authorList>
            <consortium name="EnsemblMetazoa"/>
        </authorList>
    </citation>
    <scope>IDENTIFICATION</scope>
    <source>
        <strain evidence="3">Jacobina</strain>
    </source>
</reference>
<sequence>MWFDLQNRSSWINFANETFSRESVRNIQDHLFKSTASTFFPSQIGLLCGILIAVLVNVKTNKQLQKQLLKLKNINELSLIRISICALVILPLFLAFLLIFLIYRSFVRIILQIKFRGKFRGFLSANDTVWTVEHQKWKSVINILALLEEKRSENFESSLKSSEENAREILEMIRSKFEVLMRSDRSEAAQKIFYCLNRELGYSFWTTAECKIEDYVKFIDIPSSSSFLTTTLVKKWLGEVSNDFLPRNHSFLWEILVCTKPIIENGSIKYPIICRVHHSLGDGVALLRFFLETIADQEKKPSSVALEALRKEYRNNEARVGARSEACNKVCNEACSEACNKACNKDCIEACNNACNAACNKTCNAACKKVCNLACSACIEACSEACNKACNATCKKVCNEVCKACNRAASEPFIPNIRGCINSALKWINLITSIPFYVVQHLSSEPDRSCLHGLNLSGSKRFSWLYESNDSHLLLQLRKLKRTLPAVRLSDLILAALSGSLYRHYERTKTAIPQFIQIVVPARIEPPTKELKLENKFSVAIQKLPILPPLCRNSNFHDLTERVKVVKEETDRVRSRPDYLINYAIMTIFGYLLPYQVLSRTFDSKLATMVFSNLPGPTEEATLKNYKITNLSFSVPHRDSTGIGLTLLTYSGRMQFSLYVDTALIPADDDAQRILQDLENELRLYVEISGS</sequence>
<dbReference type="EMBL" id="AJWK01006390">
    <property type="status" value="NOT_ANNOTATED_CDS"/>
    <property type="molecule type" value="Genomic_DNA"/>
</dbReference>
<name>A0A1B0FUX8_LUTLO</name>
<dbReference type="PANTHER" id="PTHR31650">
    <property type="entry name" value="O-ACYLTRANSFERASE (WSD1-LIKE) FAMILY PROTEIN"/>
    <property type="match status" value="1"/>
</dbReference>
<evidence type="ECO:0000256" key="1">
    <source>
        <dbReference type="SAM" id="Phobius"/>
    </source>
</evidence>
<keyword evidence="1" id="KW-1133">Transmembrane helix</keyword>
<feature type="transmembrane region" description="Helical" evidence="1">
    <location>
        <begin position="79"/>
        <end position="103"/>
    </location>
</feature>
<dbReference type="GO" id="GO:0005886">
    <property type="term" value="C:plasma membrane"/>
    <property type="evidence" value="ECO:0007669"/>
    <property type="project" value="TreeGrafter"/>
</dbReference>
<dbReference type="Pfam" id="PF06974">
    <property type="entry name" value="WS_DGAT_C"/>
    <property type="match status" value="1"/>
</dbReference>
<proteinExistence type="predicted"/>
<feature type="domain" description="O-acyltransferase WSD1 C-terminal" evidence="2">
    <location>
        <begin position="535"/>
        <end position="683"/>
    </location>
</feature>
<dbReference type="InterPro" id="IPR045034">
    <property type="entry name" value="O-acyltransferase_WSD1-like"/>
</dbReference>
<keyword evidence="4" id="KW-1185">Reference proteome</keyword>
<dbReference type="EMBL" id="AJWK01006387">
    <property type="status" value="NOT_ANNOTATED_CDS"/>
    <property type="molecule type" value="Genomic_DNA"/>
</dbReference>
<accession>A0A1B0FUX8</accession>
<evidence type="ECO:0000313" key="3">
    <source>
        <dbReference type="EnsemblMetazoa" id="LLOJ001908-PA"/>
    </source>
</evidence>
<dbReference type="EMBL" id="AJWK01006388">
    <property type="status" value="NOT_ANNOTATED_CDS"/>
    <property type="molecule type" value="Genomic_DNA"/>
</dbReference>
<dbReference type="Proteomes" id="UP000092461">
    <property type="component" value="Unassembled WGS sequence"/>
</dbReference>
<dbReference type="GO" id="GO:0019432">
    <property type="term" value="P:triglyceride biosynthetic process"/>
    <property type="evidence" value="ECO:0007669"/>
    <property type="project" value="TreeGrafter"/>
</dbReference>
<dbReference type="EMBL" id="AJWK01006391">
    <property type="status" value="NOT_ANNOTATED_CDS"/>
    <property type="molecule type" value="Genomic_DNA"/>
</dbReference>
<keyword evidence="1" id="KW-0472">Membrane</keyword>
<evidence type="ECO:0000259" key="2">
    <source>
        <dbReference type="Pfam" id="PF06974"/>
    </source>
</evidence>
<organism evidence="3 4">
    <name type="scientific">Lutzomyia longipalpis</name>
    <name type="common">Sand fly</name>
    <dbReference type="NCBI Taxonomy" id="7200"/>
    <lineage>
        <taxon>Eukaryota</taxon>
        <taxon>Metazoa</taxon>
        <taxon>Ecdysozoa</taxon>
        <taxon>Arthropoda</taxon>
        <taxon>Hexapoda</taxon>
        <taxon>Insecta</taxon>
        <taxon>Pterygota</taxon>
        <taxon>Neoptera</taxon>
        <taxon>Endopterygota</taxon>
        <taxon>Diptera</taxon>
        <taxon>Nematocera</taxon>
        <taxon>Psychodoidea</taxon>
        <taxon>Psychodidae</taxon>
        <taxon>Lutzomyia</taxon>
        <taxon>Lutzomyia</taxon>
    </lineage>
</organism>
<feature type="transmembrane region" description="Helical" evidence="1">
    <location>
        <begin position="39"/>
        <end position="58"/>
    </location>
</feature>
<dbReference type="PANTHER" id="PTHR31650:SF1">
    <property type="entry name" value="WAX ESTER SYNTHASE_DIACYLGLYCEROL ACYLTRANSFERASE 4-RELATED"/>
    <property type="match status" value="1"/>
</dbReference>
<dbReference type="InterPro" id="IPR009721">
    <property type="entry name" value="O-acyltransferase_WSD1_C"/>
</dbReference>